<evidence type="ECO:0000313" key="2">
    <source>
        <dbReference type="EMBL" id="QNN51712.1"/>
    </source>
</evidence>
<keyword evidence="1" id="KW-1133">Transmembrane helix</keyword>
<organism evidence="2 3">
    <name type="scientific">Nocardioides mesophilus</name>
    <dbReference type="NCBI Taxonomy" id="433659"/>
    <lineage>
        <taxon>Bacteria</taxon>
        <taxon>Bacillati</taxon>
        <taxon>Actinomycetota</taxon>
        <taxon>Actinomycetes</taxon>
        <taxon>Propionibacteriales</taxon>
        <taxon>Nocardioidaceae</taxon>
        <taxon>Nocardioides</taxon>
    </lineage>
</organism>
<evidence type="ECO:0008006" key="4">
    <source>
        <dbReference type="Google" id="ProtNLM"/>
    </source>
</evidence>
<dbReference type="AlphaFoldDB" id="A0A7G9R7Y7"/>
<protein>
    <recommendedName>
        <fullName evidence="4">Integral membrane protein</fullName>
    </recommendedName>
</protein>
<dbReference type="KEGG" id="nmes:H9L09_14230"/>
<reference evidence="2 3" key="1">
    <citation type="submission" date="2020-08" db="EMBL/GenBank/DDBJ databases">
        <title>Genome sequence of Nocardioides mesophilus KACC 16243T.</title>
        <authorList>
            <person name="Hyun D.-W."/>
            <person name="Bae J.-W."/>
        </authorList>
    </citation>
    <scope>NUCLEOTIDE SEQUENCE [LARGE SCALE GENOMIC DNA]</scope>
    <source>
        <strain evidence="2 3">KACC 16243</strain>
    </source>
</reference>
<sequence length="108" mass="10806">MRLLGALVLGAVVSVAALLVHREGGLVLLLAVAASLATGLRLRLADHPAPAAAYSLGWLVVLGIALAGRPEGDWAVGSDLAGYALMGTGLVLVVVGISALPGRRPAHT</sequence>
<gene>
    <name evidence="2" type="ORF">H9L09_14230</name>
</gene>
<keyword evidence="1" id="KW-0472">Membrane</keyword>
<dbReference type="Proteomes" id="UP000515947">
    <property type="component" value="Chromosome"/>
</dbReference>
<feature type="transmembrane region" description="Helical" evidence="1">
    <location>
        <begin position="51"/>
        <end position="68"/>
    </location>
</feature>
<name>A0A7G9R7Y7_9ACTN</name>
<accession>A0A7G9R7Y7</accession>
<evidence type="ECO:0000313" key="3">
    <source>
        <dbReference type="Proteomes" id="UP000515947"/>
    </source>
</evidence>
<keyword evidence="3" id="KW-1185">Reference proteome</keyword>
<evidence type="ECO:0000256" key="1">
    <source>
        <dbReference type="SAM" id="Phobius"/>
    </source>
</evidence>
<feature type="transmembrane region" description="Helical" evidence="1">
    <location>
        <begin position="80"/>
        <end position="100"/>
    </location>
</feature>
<keyword evidence="1" id="KW-0812">Transmembrane</keyword>
<dbReference type="EMBL" id="CP060713">
    <property type="protein sequence ID" value="QNN51712.1"/>
    <property type="molecule type" value="Genomic_DNA"/>
</dbReference>
<proteinExistence type="predicted"/>
<dbReference type="InterPro" id="IPR046095">
    <property type="entry name" value="DUF6113"/>
</dbReference>
<feature type="transmembrane region" description="Helical" evidence="1">
    <location>
        <begin position="26"/>
        <end position="44"/>
    </location>
</feature>
<dbReference type="RefSeq" id="WP_187577548.1">
    <property type="nucleotide sequence ID" value="NZ_CP060713.1"/>
</dbReference>
<dbReference type="Pfam" id="PF19608">
    <property type="entry name" value="DUF6113"/>
    <property type="match status" value="1"/>
</dbReference>